<sequence length="553" mass="58506">MTESSQRAAPATAAAAEPVAEETPRPDTGTGTDGASDAGRTRWERMRPVLGRLALAAVSGVMLFLAFAPRELWWLAPVAFAGFGLTLHGRRLWASAGYGLVFGLAFNLLHLVWIQDFLGVEFGPGPWLALSGVMALYVAVAAGLMSFVGCIPGAPVWLALVFLLQEYARSRWPANGFPWGRIGFSQPDGAFTPLASIGGAPLVGFAVLTSGFGLAWLVVHVRNGRRDGAGLTRTAAYALVPLLAGLALWPTVGTGAETGRRTVAVVQGNAPNAGIGLLGQRATIRDGALAESERLAARIDRGDVPRPDLVVWPETTVDVVGGRDAEVSAAVDRLGVPTLVGSLYRTDSGRTDNAVVAWRPGDGPGERYTKQELVPFSEYVPMRAIAAWFTPFVGNTRDMRWGDEPGVFDIAGTRVGTAICYEAAYDYPSRDAVDAGARMIVLPTNNAWFGDGEMTYQQLAMARLRAVEHGRAVVVAATSGVSAVVEPDGTVTRQTEMYTAGSLVADVPLRETTTLADRFGPWTERVMLGAAVCAVIAGVALRRRPAGTTGDDA</sequence>
<feature type="compositionally biased region" description="Low complexity" evidence="9">
    <location>
        <begin position="8"/>
        <end position="18"/>
    </location>
</feature>
<feature type="transmembrane region" description="Helical" evidence="8">
    <location>
        <begin position="96"/>
        <end position="114"/>
    </location>
</feature>
<feature type="domain" description="CN hydrolase" evidence="10">
    <location>
        <begin position="266"/>
        <end position="509"/>
    </location>
</feature>
<comment type="catalytic activity">
    <reaction evidence="8">
        <text>N-terminal S-1,2-diacyl-sn-glyceryl-L-cysteinyl-[lipoprotein] + a glycerophospholipid = N-acyl-S-1,2-diacyl-sn-glyceryl-L-cysteinyl-[lipoprotein] + a 2-acyl-sn-glycero-3-phospholipid + H(+)</text>
        <dbReference type="Rhea" id="RHEA:48228"/>
        <dbReference type="Rhea" id="RHEA-COMP:14681"/>
        <dbReference type="Rhea" id="RHEA-COMP:14684"/>
        <dbReference type="ChEBI" id="CHEBI:15378"/>
        <dbReference type="ChEBI" id="CHEBI:136912"/>
        <dbReference type="ChEBI" id="CHEBI:140656"/>
        <dbReference type="ChEBI" id="CHEBI:140657"/>
        <dbReference type="ChEBI" id="CHEBI:140660"/>
        <dbReference type="EC" id="2.3.1.269"/>
    </reaction>
</comment>
<dbReference type="NCBIfam" id="TIGR00546">
    <property type="entry name" value="lnt"/>
    <property type="match status" value="1"/>
</dbReference>
<keyword evidence="4 8" id="KW-0812">Transmembrane</keyword>
<dbReference type="Pfam" id="PF00795">
    <property type="entry name" value="CN_hydrolase"/>
    <property type="match status" value="1"/>
</dbReference>
<keyword evidence="12" id="KW-1185">Reference proteome</keyword>
<dbReference type="GO" id="GO:0042158">
    <property type="term" value="P:lipoprotein biosynthetic process"/>
    <property type="evidence" value="ECO:0007669"/>
    <property type="project" value="UniProtKB-UniRule"/>
</dbReference>
<feature type="transmembrane region" description="Helical" evidence="8">
    <location>
        <begin position="234"/>
        <end position="252"/>
    </location>
</feature>
<dbReference type="Pfam" id="PF20154">
    <property type="entry name" value="LNT_N"/>
    <property type="match status" value="1"/>
</dbReference>
<dbReference type="SUPFAM" id="SSF56317">
    <property type="entry name" value="Carbon-nitrogen hydrolase"/>
    <property type="match status" value="1"/>
</dbReference>
<dbReference type="AlphaFoldDB" id="A0A839S099"/>
<evidence type="ECO:0000256" key="5">
    <source>
        <dbReference type="ARBA" id="ARBA00022989"/>
    </source>
</evidence>
<name>A0A839S099_9PSEU</name>
<accession>A0A839S099</accession>
<keyword evidence="6 8" id="KW-0472">Membrane</keyword>
<dbReference type="HAMAP" id="MF_01148">
    <property type="entry name" value="Lnt"/>
    <property type="match status" value="1"/>
</dbReference>
<comment type="pathway">
    <text evidence="8">Protein modification; lipoprotein biosynthesis (N-acyl transfer).</text>
</comment>
<reference evidence="11 12" key="1">
    <citation type="submission" date="2020-08" db="EMBL/GenBank/DDBJ databases">
        <title>Genomic Encyclopedia of Type Strains, Phase III (KMG-III): the genomes of soil and plant-associated and newly described type strains.</title>
        <authorList>
            <person name="Whitman W."/>
        </authorList>
    </citation>
    <scope>NUCLEOTIDE SEQUENCE [LARGE SCALE GENOMIC DNA]</scope>
    <source>
        <strain evidence="11 12">CECT 8577</strain>
    </source>
</reference>
<dbReference type="EC" id="2.3.1.269" evidence="8"/>
<dbReference type="Proteomes" id="UP000550714">
    <property type="component" value="Unassembled WGS sequence"/>
</dbReference>
<comment type="similarity">
    <text evidence="8">Belongs to the CN hydrolase family. Apolipoprotein N-acyltransferase subfamily.</text>
</comment>
<dbReference type="InterPro" id="IPR004563">
    <property type="entry name" value="Apolipo_AcylTrfase"/>
</dbReference>
<evidence type="ECO:0000313" key="12">
    <source>
        <dbReference type="Proteomes" id="UP000550714"/>
    </source>
</evidence>
<dbReference type="UniPathway" id="UPA00666"/>
<feature type="transmembrane region" description="Helical" evidence="8">
    <location>
        <begin position="49"/>
        <end position="66"/>
    </location>
</feature>
<dbReference type="PANTHER" id="PTHR38686:SF1">
    <property type="entry name" value="APOLIPOPROTEIN N-ACYLTRANSFERASE"/>
    <property type="match status" value="1"/>
</dbReference>
<dbReference type="Gene3D" id="3.60.110.10">
    <property type="entry name" value="Carbon-nitrogen hydrolase"/>
    <property type="match status" value="1"/>
</dbReference>
<comment type="caution">
    <text evidence="8">Lacks conserved residue(s) required for the propagation of feature annotation.</text>
</comment>
<evidence type="ECO:0000256" key="9">
    <source>
        <dbReference type="SAM" id="MobiDB-lite"/>
    </source>
</evidence>
<feature type="transmembrane region" description="Helical" evidence="8">
    <location>
        <begin position="202"/>
        <end position="222"/>
    </location>
</feature>
<comment type="function">
    <text evidence="8">Catalyzes the phospholipid dependent N-acylation of the N-terminal cysteine of apolipoprotein, the last step in lipoprotein maturation.</text>
</comment>
<organism evidence="11 12">
    <name type="scientific">Prauserella isguenensis</name>
    <dbReference type="NCBI Taxonomy" id="1470180"/>
    <lineage>
        <taxon>Bacteria</taxon>
        <taxon>Bacillati</taxon>
        <taxon>Actinomycetota</taxon>
        <taxon>Actinomycetes</taxon>
        <taxon>Pseudonocardiales</taxon>
        <taxon>Pseudonocardiaceae</taxon>
        <taxon>Prauserella</taxon>
    </lineage>
</organism>
<keyword evidence="5 8" id="KW-1133">Transmembrane helix</keyword>
<evidence type="ECO:0000256" key="6">
    <source>
        <dbReference type="ARBA" id="ARBA00023136"/>
    </source>
</evidence>
<dbReference type="PROSITE" id="PS50263">
    <property type="entry name" value="CN_HYDROLASE"/>
    <property type="match status" value="1"/>
</dbReference>
<dbReference type="EMBL" id="JACHWU010000002">
    <property type="protein sequence ID" value="MBB3050985.1"/>
    <property type="molecule type" value="Genomic_DNA"/>
</dbReference>
<comment type="subcellular location">
    <subcellularLocation>
        <location evidence="1 8">Cell membrane</location>
        <topology evidence="1 8">Multi-pass membrane protein</topology>
    </subcellularLocation>
</comment>
<comment type="caution">
    <text evidence="11">The sequence shown here is derived from an EMBL/GenBank/DDBJ whole genome shotgun (WGS) entry which is preliminary data.</text>
</comment>
<gene>
    <name evidence="8" type="primary">lnt</name>
    <name evidence="11" type="ORF">FHS23_002008</name>
</gene>
<keyword evidence="7 8" id="KW-0012">Acyltransferase</keyword>
<dbReference type="InterPro" id="IPR045378">
    <property type="entry name" value="LNT_N"/>
</dbReference>
<dbReference type="GO" id="GO:0005886">
    <property type="term" value="C:plasma membrane"/>
    <property type="evidence" value="ECO:0007669"/>
    <property type="project" value="UniProtKB-SubCell"/>
</dbReference>
<evidence type="ECO:0000256" key="7">
    <source>
        <dbReference type="ARBA" id="ARBA00023315"/>
    </source>
</evidence>
<keyword evidence="2 8" id="KW-1003">Cell membrane</keyword>
<evidence type="ECO:0000313" key="11">
    <source>
        <dbReference type="EMBL" id="MBB3050985.1"/>
    </source>
</evidence>
<dbReference type="PANTHER" id="PTHR38686">
    <property type="entry name" value="APOLIPOPROTEIN N-ACYLTRANSFERASE"/>
    <property type="match status" value="1"/>
</dbReference>
<dbReference type="GO" id="GO:0016410">
    <property type="term" value="F:N-acyltransferase activity"/>
    <property type="evidence" value="ECO:0007669"/>
    <property type="project" value="UniProtKB-UniRule"/>
</dbReference>
<evidence type="ECO:0000256" key="1">
    <source>
        <dbReference type="ARBA" id="ARBA00004651"/>
    </source>
</evidence>
<dbReference type="CDD" id="cd07571">
    <property type="entry name" value="ALP_N-acyl_transferase"/>
    <property type="match status" value="1"/>
</dbReference>
<evidence type="ECO:0000256" key="8">
    <source>
        <dbReference type="HAMAP-Rule" id="MF_01148"/>
    </source>
</evidence>
<dbReference type="InterPro" id="IPR036526">
    <property type="entry name" value="C-N_Hydrolase_sf"/>
</dbReference>
<evidence type="ECO:0000256" key="4">
    <source>
        <dbReference type="ARBA" id="ARBA00022692"/>
    </source>
</evidence>
<keyword evidence="3 8" id="KW-0808">Transferase</keyword>
<protein>
    <recommendedName>
        <fullName evidence="8">Apolipoprotein N-acyltransferase</fullName>
        <shortName evidence="8">ALP N-acyltransferase</shortName>
        <ecNumber evidence="8">2.3.1.269</ecNumber>
    </recommendedName>
</protein>
<evidence type="ECO:0000259" key="10">
    <source>
        <dbReference type="PROSITE" id="PS50263"/>
    </source>
</evidence>
<evidence type="ECO:0000256" key="2">
    <source>
        <dbReference type="ARBA" id="ARBA00022475"/>
    </source>
</evidence>
<feature type="region of interest" description="Disordered" evidence="9">
    <location>
        <begin position="1"/>
        <end position="38"/>
    </location>
</feature>
<proteinExistence type="inferred from homology"/>
<dbReference type="InterPro" id="IPR003010">
    <property type="entry name" value="C-N_Hydrolase"/>
</dbReference>
<keyword evidence="11" id="KW-0449">Lipoprotein</keyword>
<evidence type="ECO:0000256" key="3">
    <source>
        <dbReference type="ARBA" id="ARBA00022679"/>
    </source>
</evidence>
<feature type="compositionally biased region" description="Low complexity" evidence="9">
    <location>
        <begin position="27"/>
        <end position="38"/>
    </location>
</feature>
<feature type="transmembrane region" description="Helical" evidence="8">
    <location>
        <begin position="134"/>
        <end position="164"/>
    </location>
</feature>